<reference evidence="2 3" key="1">
    <citation type="journal article" date="2020" name="Mol. Biol. Evol.">
        <title>Distinct Expression and Methylation Patterns for Genes with Different Fates following a Single Whole-Genome Duplication in Flowering Plants.</title>
        <authorList>
            <person name="Shi T."/>
            <person name="Rahmani R.S."/>
            <person name="Gugger P.F."/>
            <person name="Wang M."/>
            <person name="Li H."/>
            <person name="Zhang Y."/>
            <person name="Li Z."/>
            <person name="Wang Q."/>
            <person name="Van de Peer Y."/>
            <person name="Marchal K."/>
            <person name="Chen J."/>
        </authorList>
    </citation>
    <scope>NUCLEOTIDE SEQUENCE [LARGE SCALE GENOMIC DNA]</scope>
    <source>
        <tissue evidence="2">Leaf</tissue>
    </source>
</reference>
<dbReference type="PANTHER" id="PTHR32444">
    <property type="entry name" value="BULB-TYPE LECTIN DOMAIN-CONTAINING PROTEIN"/>
    <property type="match status" value="1"/>
</dbReference>
<protein>
    <recommendedName>
        <fullName evidence="4">Bulb-type lectin domain-containing protein</fullName>
    </recommendedName>
</protein>
<keyword evidence="1" id="KW-1133">Transmembrane helix</keyword>
<gene>
    <name evidence="2" type="ORF">HUJ06_002932</name>
</gene>
<evidence type="ECO:0000256" key="1">
    <source>
        <dbReference type="SAM" id="Phobius"/>
    </source>
</evidence>
<organism evidence="2 3">
    <name type="scientific">Nelumbo nucifera</name>
    <name type="common">Sacred lotus</name>
    <dbReference type="NCBI Taxonomy" id="4432"/>
    <lineage>
        <taxon>Eukaryota</taxon>
        <taxon>Viridiplantae</taxon>
        <taxon>Streptophyta</taxon>
        <taxon>Embryophyta</taxon>
        <taxon>Tracheophyta</taxon>
        <taxon>Spermatophyta</taxon>
        <taxon>Magnoliopsida</taxon>
        <taxon>Proteales</taxon>
        <taxon>Nelumbonaceae</taxon>
        <taxon>Nelumbo</taxon>
    </lineage>
</organism>
<name>A0A822ZHS9_NELNU</name>
<dbReference type="AlphaFoldDB" id="A0A822ZHS9"/>
<keyword evidence="1" id="KW-0812">Transmembrane</keyword>
<proteinExistence type="predicted"/>
<sequence>MVKKDHATHACLKEILTINGGTNEFSEDREEEKNINDKGVELTTKSAGRSPLLTCRYISSHLVIITSWLDLHSAPSLILMDVIKGGRSSSSIGSPLLFVRVIFLCLCVLGPCCFYSHAAADTLTQGEQLRGNLVSPNGAFKLGFFNPEVSKNRYLGIWMENGKSRKVVWVAN</sequence>
<keyword evidence="1" id="KW-0472">Membrane</keyword>
<accession>A0A822ZHS9</accession>
<evidence type="ECO:0000313" key="3">
    <source>
        <dbReference type="Proteomes" id="UP000607653"/>
    </source>
</evidence>
<comment type="caution">
    <text evidence="2">The sequence shown here is derived from an EMBL/GenBank/DDBJ whole genome shotgun (WGS) entry which is preliminary data.</text>
</comment>
<evidence type="ECO:0008006" key="4">
    <source>
        <dbReference type="Google" id="ProtNLM"/>
    </source>
</evidence>
<feature type="transmembrane region" description="Helical" evidence="1">
    <location>
        <begin position="97"/>
        <end position="118"/>
    </location>
</feature>
<dbReference type="PANTHER" id="PTHR32444:SF128">
    <property type="entry name" value="CURCULIN-LIKE (MANNOSE-BINDING) LECTIN FAMILY PROTEIN"/>
    <property type="match status" value="1"/>
</dbReference>
<dbReference type="EMBL" id="DUZY01000007">
    <property type="protein sequence ID" value="DAD44702.1"/>
    <property type="molecule type" value="Genomic_DNA"/>
</dbReference>
<keyword evidence="3" id="KW-1185">Reference proteome</keyword>
<dbReference type="Proteomes" id="UP000607653">
    <property type="component" value="Unassembled WGS sequence"/>
</dbReference>
<evidence type="ECO:0000313" key="2">
    <source>
        <dbReference type="EMBL" id="DAD44702.1"/>
    </source>
</evidence>